<evidence type="ECO:0000313" key="1">
    <source>
        <dbReference type="EMBL" id="RWY55653.1"/>
    </source>
</evidence>
<dbReference type="Gene3D" id="3.40.30.10">
    <property type="entry name" value="Glutaredoxin"/>
    <property type="match status" value="1"/>
</dbReference>
<dbReference type="EMBL" id="SBIW01000002">
    <property type="protein sequence ID" value="RWY55653.1"/>
    <property type="molecule type" value="Genomic_DNA"/>
</dbReference>
<dbReference type="Proteomes" id="UP000286701">
    <property type="component" value="Unassembled WGS sequence"/>
</dbReference>
<accession>A0A444MSP6</accession>
<comment type="caution">
    <text evidence="1">The sequence shown here is derived from an EMBL/GenBank/DDBJ whole genome shotgun (WGS) entry which is preliminary data.</text>
</comment>
<evidence type="ECO:0008006" key="3">
    <source>
        <dbReference type="Google" id="ProtNLM"/>
    </source>
</evidence>
<keyword evidence="2" id="KW-1185">Reference proteome</keyword>
<proteinExistence type="predicted"/>
<gene>
    <name evidence="1" type="ORF">EPL05_04570</name>
</gene>
<name>A0A444MSP6_9SPHI</name>
<dbReference type="OrthoDB" id="1493568at2"/>
<dbReference type="AlphaFoldDB" id="A0A444MSP6"/>
<dbReference type="InterPro" id="IPR036249">
    <property type="entry name" value="Thioredoxin-like_sf"/>
</dbReference>
<evidence type="ECO:0000313" key="2">
    <source>
        <dbReference type="Proteomes" id="UP000286701"/>
    </source>
</evidence>
<dbReference type="RefSeq" id="WP_128532539.1">
    <property type="nucleotide sequence ID" value="NZ_SBIW01000002.1"/>
</dbReference>
<dbReference type="SUPFAM" id="SSF52833">
    <property type="entry name" value="Thioredoxin-like"/>
    <property type="match status" value="1"/>
</dbReference>
<organism evidence="1 2">
    <name type="scientific">Mucilaginibacter gilvus</name>
    <dbReference type="NCBI Taxonomy" id="2305909"/>
    <lineage>
        <taxon>Bacteria</taxon>
        <taxon>Pseudomonadati</taxon>
        <taxon>Bacteroidota</taxon>
        <taxon>Sphingobacteriia</taxon>
        <taxon>Sphingobacteriales</taxon>
        <taxon>Sphingobacteriaceae</taxon>
        <taxon>Mucilaginibacter</taxon>
    </lineage>
</organism>
<reference evidence="1 2" key="1">
    <citation type="submission" date="2019-01" db="EMBL/GenBank/DDBJ databases">
        <title>Mucilaginibacter antarcticum sp. nov., isolated from antarctic soil.</title>
        <authorList>
            <person name="Yan Y.-Q."/>
            <person name="Du Z.-J."/>
        </authorList>
    </citation>
    <scope>NUCLEOTIDE SEQUENCE [LARGE SCALE GENOMIC DNA]</scope>
    <source>
        <strain evidence="1 2">F01003</strain>
    </source>
</reference>
<protein>
    <recommendedName>
        <fullName evidence="3">Redoxin domain-containing protein</fullName>
    </recommendedName>
</protein>
<sequence length="186" mass="21369">MKYYIFYTILLATVLPGCQMHSDCGSKNSDIMGKYYHQSIQFPPKLIALNSGKKEGQSAPSEIKLKGNGFYVVHFFTADCDECINELNKIQRFIAKNHLPNTKYLFIASGPTQIYVLNAIKKINFKYDVYFEKEYYSFKNINHFTLSDRVFDTLLINSQSELLLAGALFDDDFTKGLYLETINCTN</sequence>